<feature type="signal peptide" evidence="2">
    <location>
        <begin position="1"/>
        <end position="19"/>
    </location>
</feature>
<dbReference type="OrthoDB" id="882159at2"/>
<feature type="region of interest" description="Disordered" evidence="1">
    <location>
        <begin position="97"/>
        <end position="120"/>
    </location>
</feature>
<sequence length="129" mass="14400">MIRLCFVCFLLLGSSGLLAYSALTGLFQTGYAGTTRLGWKAPSDSDKQQYAVLRKATISPAFHMLASLEPTNQSQYEYRGQSTYHGLSSPFSHRLEVRPKARQEPFQTSPDSTPGAVERSWSTIKSMFR</sequence>
<dbReference type="EMBL" id="FYEW01000002">
    <property type="protein sequence ID" value="SNC75330.1"/>
    <property type="molecule type" value="Genomic_DNA"/>
</dbReference>
<evidence type="ECO:0000313" key="4">
    <source>
        <dbReference type="Proteomes" id="UP000198131"/>
    </source>
</evidence>
<keyword evidence="4" id="KW-1185">Reference proteome</keyword>
<reference evidence="4" key="1">
    <citation type="submission" date="2017-06" db="EMBL/GenBank/DDBJ databases">
        <authorList>
            <person name="Varghese N."/>
            <person name="Submissions S."/>
        </authorList>
    </citation>
    <scope>NUCLEOTIDE SEQUENCE [LARGE SCALE GENOMIC DNA]</scope>
    <source>
        <strain evidence="4">DSM 11116</strain>
    </source>
</reference>
<name>A0A212UAZ6_9BACT</name>
<gene>
    <name evidence="3" type="ORF">SAMN06265337_2820</name>
</gene>
<feature type="chain" id="PRO_5011225713" description="Secreted protein" evidence="2">
    <location>
        <begin position="20"/>
        <end position="129"/>
    </location>
</feature>
<dbReference type="Proteomes" id="UP000198131">
    <property type="component" value="Unassembled WGS sequence"/>
</dbReference>
<evidence type="ECO:0000313" key="3">
    <source>
        <dbReference type="EMBL" id="SNC75330.1"/>
    </source>
</evidence>
<evidence type="ECO:0008006" key="5">
    <source>
        <dbReference type="Google" id="ProtNLM"/>
    </source>
</evidence>
<dbReference type="AlphaFoldDB" id="A0A212UAZ6"/>
<evidence type="ECO:0000256" key="1">
    <source>
        <dbReference type="SAM" id="MobiDB-lite"/>
    </source>
</evidence>
<proteinExistence type="predicted"/>
<dbReference type="RefSeq" id="WP_088844150.1">
    <property type="nucleotide sequence ID" value="NZ_FYEW01000002.1"/>
</dbReference>
<evidence type="ECO:0000256" key="2">
    <source>
        <dbReference type="SAM" id="SignalP"/>
    </source>
</evidence>
<organism evidence="3 4">
    <name type="scientific">Hymenobacter gelipurpurascens</name>
    <dbReference type="NCBI Taxonomy" id="89968"/>
    <lineage>
        <taxon>Bacteria</taxon>
        <taxon>Pseudomonadati</taxon>
        <taxon>Bacteroidota</taxon>
        <taxon>Cytophagia</taxon>
        <taxon>Cytophagales</taxon>
        <taxon>Hymenobacteraceae</taxon>
        <taxon>Hymenobacter</taxon>
    </lineage>
</organism>
<accession>A0A212UAZ6</accession>
<keyword evidence="2" id="KW-0732">Signal</keyword>
<protein>
    <recommendedName>
        <fullName evidence="5">Secreted protein</fullName>
    </recommendedName>
</protein>